<dbReference type="Pfam" id="PF13193">
    <property type="entry name" value="AMP-binding_C"/>
    <property type="match status" value="1"/>
</dbReference>
<evidence type="ECO:0000259" key="4">
    <source>
        <dbReference type="Pfam" id="PF16177"/>
    </source>
</evidence>
<dbReference type="InterPro" id="IPR020845">
    <property type="entry name" value="AMP-binding_CS"/>
</dbReference>
<feature type="domain" description="Acetyl-coenzyme A synthetase N-terminal" evidence="4">
    <location>
        <begin position="5"/>
        <end position="59"/>
    </location>
</feature>
<comment type="caution">
    <text evidence="5">The sequence shown here is derived from an EMBL/GenBank/DDBJ whole genome shotgun (WGS) entry which is preliminary data.</text>
</comment>
<dbReference type="Gene3D" id="3.30.300.30">
    <property type="match status" value="1"/>
</dbReference>
<keyword evidence="5" id="KW-0436">Ligase</keyword>
<keyword evidence="6" id="KW-1185">Reference proteome</keyword>
<dbReference type="PANTHER" id="PTHR43347">
    <property type="entry name" value="ACYL-COA SYNTHETASE"/>
    <property type="match status" value="1"/>
</dbReference>
<feature type="domain" description="AMP-dependent synthetase/ligase" evidence="2">
    <location>
        <begin position="66"/>
        <end position="453"/>
    </location>
</feature>
<dbReference type="EMBL" id="JACIEM010000002">
    <property type="protein sequence ID" value="MBB4002732.1"/>
    <property type="molecule type" value="Genomic_DNA"/>
</dbReference>
<evidence type="ECO:0000313" key="6">
    <source>
        <dbReference type="Proteomes" id="UP000588647"/>
    </source>
</evidence>
<dbReference type="Gene3D" id="3.40.50.12780">
    <property type="entry name" value="N-terminal domain of ligase-like"/>
    <property type="match status" value="1"/>
</dbReference>
<dbReference type="Proteomes" id="UP000588647">
    <property type="component" value="Unassembled WGS sequence"/>
</dbReference>
<accession>A0A7W6MPC6</accession>
<dbReference type="PANTHER" id="PTHR43347:SF3">
    <property type="entry name" value="ACYL-COA SYNTHETASE SHORT-CHAIN FAMILY MEMBER 3, MITOCHONDRIAL"/>
    <property type="match status" value="1"/>
</dbReference>
<dbReference type="RefSeq" id="WP_183207284.1">
    <property type="nucleotide sequence ID" value="NZ_JAAAMM010000002.1"/>
</dbReference>
<dbReference type="InterPro" id="IPR025110">
    <property type="entry name" value="AMP-bd_C"/>
</dbReference>
<dbReference type="Pfam" id="PF00501">
    <property type="entry name" value="AMP-binding"/>
    <property type="match status" value="1"/>
</dbReference>
<protein>
    <submittedName>
        <fullName evidence="5">Propionyl-CoA synthetase</fullName>
        <ecNumber evidence="5">6.2.1.17</ecNumber>
    </submittedName>
</protein>
<evidence type="ECO:0000259" key="2">
    <source>
        <dbReference type="Pfam" id="PF00501"/>
    </source>
</evidence>
<dbReference type="EC" id="6.2.1.17" evidence="5"/>
<name>A0A7W6MPC6_9HYPH</name>
<gene>
    <name evidence="5" type="ORF">GGR03_001807</name>
</gene>
<dbReference type="InterPro" id="IPR042099">
    <property type="entry name" value="ANL_N_sf"/>
</dbReference>
<feature type="domain" description="AMP-binding enzyme C-terminal" evidence="3">
    <location>
        <begin position="518"/>
        <end position="597"/>
    </location>
</feature>
<reference evidence="5 6" key="1">
    <citation type="submission" date="2020-08" db="EMBL/GenBank/DDBJ databases">
        <title>Genomic Encyclopedia of Type Strains, Phase IV (KMG-IV): sequencing the most valuable type-strain genomes for metagenomic binning, comparative biology and taxonomic classification.</title>
        <authorList>
            <person name="Goeker M."/>
        </authorList>
    </citation>
    <scope>NUCLEOTIDE SEQUENCE [LARGE SCALE GENOMIC DNA]</scope>
    <source>
        <strain evidence="5 6">DSM 103570</strain>
    </source>
</reference>
<dbReference type="PROSITE" id="PS00455">
    <property type="entry name" value="AMP_BINDING"/>
    <property type="match status" value="1"/>
</dbReference>
<dbReference type="Pfam" id="PF16177">
    <property type="entry name" value="ACAS_N"/>
    <property type="match status" value="1"/>
</dbReference>
<dbReference type="AlphaFoldDB" id="A0A7W6MPC6"/>
<sequence length="633" mass="68878">MTSRYHETYATWRRDPEGFWLAAAEDITWTRKPTRAFDPAAGVYGHWFPDGECNTCFNALDRHVEAGRGDAIAVIHDSAITGRQRHISYRDLLREVQALAASLADLGVGKGDRVLIYMPMVPEAIVSMLACARVGAIHSVVFGGFAAPELATRIDDATPKVILSASCGLEPTRKVEYKPLLDRAIDLAAHKVSATIILQRLELECSMVSGRDHDWAALRAAGLAAIDAGRDVPCVPVKATDPLYVLYTSGTTGKPKGVVRDNGGYMIALSWSMRAIFDTDEGETFFCASDVGWVVGHSYIVYGPLLRGATTILYEGKPVGTPDAGAFWRVAAEHGAKALITAPTAIRGMRKEDPEGQLPARYDLSKFEALFLAGERADPETLIWAEEALGCPVIDHWWQTESGWPIAANPKGLGLLPVKRGSPGVAMPGFDIRILDAFGQAVEANEMGAIALKLPLPPGALPSLWNADDRFRESYLEAYPGYYSTSDAGFVDEEGYVYVMGRTDDVINVAGHRLSTGEMEEAVAGHPAVAECAVIGMRDELKGELPCGFVVLKNASRQDRSEIERELVALVRDRIGPVAAFKRVIVVDRLPKTRSGKILRRTMKAIVDRDEFDMPATIEDPAAIDDVKRAVEG</sequence>
<dbReference type="InterPro" id="IPR032387">
    <property type="entry name" value="ACAS_N"/>
</dbReference>
<proteinExistence type="inferred from homology"/>
<dbReference type="SUPFAM" id="SSF56801">
    <property type="entry name" value="Acetyl-CoA synthetase-like"/>
    <property type="match status" value="1"/>
</dbReference>
<dbReference type="InterPro" id="IPR000873">
    <property type="entry name" value="AMP-dep_synth/lig_dom"/>
</dbReference>
<organism evidence="5 6">
    <name type="scientific">Aurantimonas endophytica</name>
    <dbReference type="NCBI Taxonomy" id="1522175"/>
    <lineage>
        <taxon>Bacteria</taxon>
        <taxon>Pseudomonadati</taxon>
        <taxon>Pseudomonadota</taxon>
        <taxon>Alphaproteobacteria</taxon>
        <taxon>Hyphomicrobiales</taxon>
        <taxon>Aurantimonadaceae</taxon>
        <taxon>Aurantimonas</taxon>
    </lineage>
</organism>
<evidence type="ECO:0000256" key="1">
    <source>
        <dbReference type="ARBA" id="ARBA00006432"/>
    </source>
</evidence>
<evidence type="ECO:0000259" key="3">
    <source>
        <dbReference type="Pfam" id="PF13193"/>
    </source>
</evidence>
<dbReference type="GO" id="GO:0050218">
    <property type="term" value="F:propionate-CoA ligase activity"/>
    <property type="evidence" value="ECO:0007669"/>
    <property type="project" value="UniProtKB-EC"/>
</dbReference>
<evidence type="ECO:0000313" key="5">
    <source>
        <dbReference type="EMBL" id="MBB4002732.1"/>
    </source>
</evidence>
<dbReference type="InterPro" id="IPR045851">
    <property type="entry name" value="AMP-bd_C_sf"/>
</dbReference>
<dbReference type="FunFam" id="3.30.300.30:FF:000017">
    <property type="entry name" value="Acyl-CoA synthetase short-chain family member 3"/>
    <property type="match status" value="1"/>
</dbReference>
<comment type="similarity">
    <text evidence="1">Belongs to the ATP-dependent AMP-binding enzyme family.</text>
</comment>